<dbReference type="EMBL" id="CP032514">
    <property type="protein sequence ID" value="AYD90897.1"/>
    <property type="molecule type" value="Genomic_DNA"/>
</dbReference>
<protein>
    <submittedName>
        <fullName evidence="1">Uncharacterized protein</fullName>
    </submittedName>
</protein>
<reference evidence="1 2" key="1">
    <citation type="submission" date="2018-09" db="EMBL/GenBank/DDBJ databases">
        <authorList>
            <person name="Li J."/>
        </authorList>
    </citation>
    <scope>NUCLEOTIDE SEQUENCE [LARGE SCALE GENOMIC DNA]</scope>
    <source>
        <strain evidence="1 2">2129</strain>
    </source>
</reference>
<sequence>MDDRTRRTARRLLSGAGSAAVTAYRIDPSAPSTYVAHALSKDGRVLVAACPAPGSPLAVVPEASSTEVRVDITLDAAEPGVRITAATAHLLGHLTWVSAEEAAGVLGSACTPACRCAVTGEDPLERLAQVAGAPGGRLGIVTTERVMLHCVTGVSSHTVSEVLGVEAAGGTAAAHSVSTHPTHPASGAWSAQEVLAAHEAVSAVGQLGLRAVCDAVRQGEAHGWVCSSRPSVGVCASLWDRILCVDVDMHGATLMHITGEEVTTLVVAFSEPLQAAAEAGQHLEQMAAELLPRRLARP</sequence>
<evidence type="ECO:0000313" key="2">
    <source>
        <dbReference type="Proteomes" id="UP000273001"/>
    </source>
</evidence>
<evidence type="ECO:0000313" key="1">
    <source>
        <dbReference type="EMBL" id="AYD90897.1"/>
    </source>
</evidence>
<keyword evidence="2" id="KW-1185">Reference proteome</keyword>
<gene>
    <name evidence="1" type="ORF">D5R93_08110</name>
</gene>
<accession>A0ABN5PR86</accession>
<organism evidence="1 2">
    <name type="scientific">Actinomyces lilanjuaniae</name>
    <dbReference type="NCBI Taxonomy" id="2321394"/>
    <lineage>
        <taxon>Bacteria</taxon>
        <taxon>Bacillati</taxon>
        <taxon>Actinomycetota</taxon>
        <taxon>Actinomycetes</taxon>
        <taxon>Actinomycetales</taxon>
        <taxon>Actinomycetaceae</taxon>
        <taxon>Actinomyces</taxon>
    </lineage>
</organism>
<proteinExistence type="predicted"/>
<name>A0ABN5PR86_9ACTO</name>
<dbReference type="Proteomes" id="UP000273001">
    <property type="component" value="Chromosome"/>
</dbReference>